<dbReference type="EMBL" id="JACHMM010000001">
    <property type="protein sequence ID" value="MBB5785586.1"/>
    <property type="molecule type" value="Genomic_DNA"/>
</dbReference>
<dbReference type="AlphaFoldDB" id="A0A7W9GL83"/>
<organism evidence="1 2">
    <name type="scientific">Jiangella mangrovi</name>
    <dbReference type="NCBI Taxonomy" id="1524084"/>
    <lineage>
        <taxon>Bacteria</taxon>
        <taxon>Bacillati</taxon>
        <taxon>Actinomycetota</taxon>
        <taxon>Actinomycetes</taxon>
        <taxon>Jiangellales</taxon>
        <taxon>Jiangellaceae</taxon>
        <taxon>Jiangella</taxon>
    </lineage>
</organism>
<protein>
    <recommendedName>
        <fullName evidence="3">DUF1272 domain-containing protein</fullName>
    </recommendedName>
</protein>
<gene>
    <name evidence="1" type="ORF">HD601_000161</name>
</gene>
<comment type="caution">
    <text evidence="1">The sequence shown here is derived from an EMBL/GenBank/DDBJ whole genome shotgun (WGS) entry which is preliminary data.</text>
</comment>
<dbReference type="Proteomes" id="UP000542813">
    <property type="component" value="Unassembled WGS sequence"/>
</dbReference>
<evidence type="ECO:0000313" key="2">
    <source>
        <dbReference type="Proteomes" id="UP000542813"/>
    </source>
</evidence>
<reference evidence="1 2" key="1">
    <citation type="submission" date="2020-08" db="EMBL/GenBank/DDBJ databases">
        <title>Sequencing the genomes of 1000 actinobacteria strains.</title>
        <authorList>
            <person name="Klenk H.-P."/>
        </authorList>
    </citation>
    <scope>NUCLEOTIDE SEQUENCE [LARGE SCALE GENOMIC DNA]</scope>
    <source>
        <strain evidence="1 2">DSM 102122</strain>
    </source>
</reference>
<accession>A0A7W9GL83</accession>
<proteinExistence type="predicted"/>
<evidence type="ECO:0008006" key="3">
    <source>
        <dbReference type="Google" id="ProtNLM"/>
    </source>
</evidence>
<evidence type="ECO:0000313" key="1">
    <source>
        <dbReference type="EMBL" id="MBB5785586.1"/>
    </source>
</evidence>
<name>A0A7W9GL83_9ACTN</name>
<keyword evidence="2" id="KW-1185">Reference proteome</keyword>
<sequence length="60" mass="6623">MNGEPVLFGLLPFDTTEKAYAFPCPVCDKVRSTAPDQPCRDCAPIVKPARRRTTKGRGSR</sequence>